<dbReference type="Proteomes" id="UP000551443">
    <property type="component" value="Unassembled WGS sequence"/>
</dbReference>
<protein>
    <submittedName>
        <fullName evidence="2">ABC8A protein</fullName>
    </submittedName>
</protein>
<keyword evidence="3" id="KW-1185">Reference proteome</keyword>
<comment type="caution">
    <text evidence="2">The sequence shown here is derived from an EMBL/GenBank/DDBJ whole genome shotgun (WGS) entry which is preliminary data.</text>
</comment>
<feature type="non-terminal residue" evidence="2">
    <location>
        <position position="95"/>
    </location>
</feature>
<organism evidence="2 3">
    <name type="scientific">Xiphorhynchus elegans</name>
    <name type="common">elegant woodcreeper</name>
    <dbReference type="NCBI Taxonomy" id="269412"/>
    <lineage>
        <taxon>Eukaryota</taxon>
        <taxon>Metazoa</taxon>
        <taxon>Chordata</taxon>
        <taxon>Craniata</taxon>
        <taxon>Vertebrata</taxon>
        <taxon>Euteleostomi</taxon>
        <taxon>Archelosauria</taxon>
        <taxon>Archosauria</taxon>
        <taxon>Dinosauria</taxon>
        <taxon>Saurischia</taxon>
        <taxon>Theropoda</taxon>
        <taxon>Coelurosauria</taxon>
        <taxon>Aves</taxon>
        <taxon>Neognathae</taxon>
        <taxon>Neoaves</taxon>
        <taxon>Telluraves</taxon>
        <taxon>Australaves</taxon>
        <taxon>Passeriformes</taxon>
        <taxon>Dendrocolaptidae</taxon>
        <taxon>Xiphorhynchus</taxon>
    </lineage>
</organism>
<feature type="non-terminal residue" evidence="2">
    <location>
        <position position="1"/>
    </location>
</feature>
<evidence type="ECO:0000313" key="2">
    <source>
        <dbReference type="EMBL" id="NXU87570.1"/>
    </source>
</evidence>
<dbReference type="EMBL" id="VZUH01003341">
    <property type="protein sequence ID" value="NXU87570.1"/>
    <property type="molecule type" value="Genomic_DNA"/>
</dbReference>
<proteinExistence type="predicted"/>
<evidence type="ECO:0000256" key="1">
    <source>
        <dbReference type="SAM" id="Phobius"/>
    </source>
</evidence>
<keyword evidence="1" id="KW-0812">Transmembrane</keyword>
<name>A0A7L3PDQ0_9DEND</name>
<keyword evidence="1" id="KW-0472">Membrane</keyword>
<dbReference type="AlphaFoldDB" id="A0A7L3PDQ0"/>
<sequence>MCSAEPINCYPVLVNIISNSFLRLFNSTARIRIWSELFPRTHNPHVMSYIFYTCLNYLLILAAGLPPLFAMSSAEDYKVQSTSCQWSHTRSECKC</sequence>
<reference evidence="2 3" key="1">
    <citation type="submission" date="2019-09" db="EMBL/GenBank/DDBJ databases">
        <title>Bird 10,000 Genomes (B10K) Project - Family phase.</title>
        <authorList>
            <person name="Zhang G."/>
        </authorList>
    </citation>
    <scope>NUCLEOTIDE SEQUENCE [LARGE SCALE GENOMIC DNA]</scope>
    <source>
        <strain evidence="2">OUT-0059</strain>
        <tissue evidence="2">Muscle</tissue>
    </source>
</reference>
<feature type="transmembrane region" description="Helical" evidence="1">
    <location>
        <begin position="49"/>
        <end position="70"/>
    </location>
</feature>
<keyword evidence="1" id="KW-1133">Transmembrane helix</keyword>
<gene>
    <name evidence="2" type="primary">Abca8a</name>
    <name evidence="2" type="ORF">XIPELE_R15266</name>
</gene>
<accession>A0A7L3PDQ0</accession>
<evidence type="ECO:0000313" key="3">
    <source>
        <dbReference type="Proteomes" id="UP000551443"/>
    </source>
</evidence>